<evidence type="ECO:0000313" key="1">
    <source>
        <dbReference type="EMBL" id="MBA4546663.1"/>
    </source>
</evidence>
<name>A0A7W1XHK5_9ENTE</name>
<dbReference type="AlphaFoldDB" id="A0A7W1XHK5"/>
<reference evidence="1 2" key="1">
    <citation type="submission" date="2020-07" db="EMBL/GenBank/DDBJ databases">
        <authorList>
            <person name="Feng H."/>
        </authorList>
    </citation>
    <scope>NUCLEOTIDE SEQUENCE [LARGE SCALE GENOMIC DNA]</scope>
    <source>
        <strain evidence="2">s-7</strain>
    </source>
</reference>
<proteinExistence type="predicted"/>
<dbReference type="Proteomes" id="UP000531895">
    <property type="component" value="Unassembled WGS sequence"/>
</dbReference>
<dbReference type="RefSeq" id="WP_113813236.1">
    <property type="nucleotide sequence ID" value="NZ_BNJW01000017.1"/>
</dbReference>
<accession>A0A7W1XHK5</accession>
<evidence type="ECO:0000313" key="2">
    <source>
        <dbReference type="Proteomes" id="UP000531895"/>
    </source>
</evidence>
<comment type="caution">
    <text evidence="1">The sequence shown here is derived from an EMBL/GenBank/DDBJ whole genome shotgun (WGS) entry which is preliminary data.</text>
</comment>
<dbReference type="EMBL" id="JACEIT010000015">
    <property type="protein sequence ID" value="MBA4546663.1"/>
    <property type="molecule type" value="Genomic_DNA"/>
</dbReference>
<sequence length="87" mass="10237">MIKTVNYSLEKIKELDFLLAKDINKVNYEEKKKLFNDIQNIINYIADEREKLFKSIENDNIIVSLNPVIEQKLTVAIKRLGELLNEI</sequence>
<organism evidence="1 2">
    <name type="scientific">Enterococcus lactis</name>
    <dbReference type="NCBI Taxonomy" id="357441"/>
    <lineage>
        <taxon>Bacteria</taxon>
        <taxon>Bacillati</taxon>
        <taxon>Bacillota</taxon>
        <taxon>Bacilli</taxon>
        <taxon>Lactobacillales</taxon>
        <taxon>Enterococcaceae</taxon>
        <taxon>Enterococcus</taxon>
    </lineage>
</organism>
<protein>
    <submittedName>
        <fullName evidence="1">Uncharacterized protein</fullName>
    </submittedName>
</protein>
<gene>
    <name evidence="1" type="ORF">H1Z91_09970</name>
</gene>